<dbReference type="InterPro" id="IPR058093">
    <property type="entry name" value="LA_2272-like"/>
</dbReference>
<reference evidence="2 3" key="1">
    <citation type="submission" date="2019-06" db="EMBL/GenBank/DDBJ databases">
        <title>Whole genome shotgun sequence of Vibrio comitans NBRC 102076.</title>
        <authorList>
            <person name="Hosoyama A."/>
            <person name="Uohara A."/>
            <person name="Ohji S."/>
            <person name="Ichikawa N."/>
        </authorList>
    </citation>
    <scope>NUCLEOTIDE SEQUENCE [LARGE SCALE GENOMIC DNA]</scope>
    <source>
        <strain evidence="2 3">NBRC 102076</strain>
    </source>
</reference>
<dbReference type="RefSeq" id="WP_141272780.1">
    <property type="nucleotide sequence ID" value="NZ_BJLH01000017.1"/>
</dbReference>
<feature type="signal peptide" evidence="1">
    <location>
        <begin position="1"/>
        <end position="21"/>
    </location>
</feature>
<comment type="caution">
    <text evidence="2">The sequence shown here is derived from an EMBL/GenBank/DDBJ whole genome shotgun (WGS) entry which is preliminary data.</text>
</comment>
<keyword evidence="3" id="KW-1185">Reference proteome</keyword>
<dbReference type="OrthoDB" id="92679at2"/>
<evidence type="ECO:0000313" key="2">
    <source>
        <dbReference type="EMBL" id="GEA62209.1"/>
    </source>
</evidence>
<gene>
    <name evidence="2" type="ORF">VCO01S_34020</name>
</gene>
<evidence type="ECO:0008006" key="4">
    <source>
        <dbReference type="Google" id="ProtNLM"/>
    </source>
</evidence>
<evidence type="ECO:0000313" key="3">
    <source>
        <dbReference type="Proteomes" id="UP000318242"/>
    </source>
</evidence>
<accession>A0A4Y3IRN2</accession>
<dbReference type="NCBIfam" id="NF047437">
    <property type="entry name" value="VC2662_fam"/>
    <property type="match status" value="1"/>
</dbReference>
<dbReference type="EMBL" id="BJLH01000017">
    <property type="protein sequence ID" value="GEA62209.1"/>
    <property type="molecule type" value="Genomic_DNA"/>
</dbReference>
<sequence length="187" mass="19306">MKKLLSVLAVAAAVASPVALAESSPVMFSSLNGFNAPDSNAVGGVRLAVLHGKVQQVKGVDFPLLGLSETDSTTGVNFGLFLGASKVNQQMTGVSLGVFNWNMGNTTGVNAGTVNITNDVKGLNLAAVNYATGHTVADVAFASISESSNFQLGFFNMTEKIDGVQIGIINCASNGFLKCFPIVNFAK</sequence>
<keyword evidence="1" id="KW-0732">Signal</keyword>
<feature type="chain" id="PRO_5021409340" description="PhaC PHA synthase" evidence="1">
    <location>
        <begin position="22"/>
        <end position="187"/>
    </location>
</feature>
<proteinExistence type="predicted"/>
<dbReference type="AlphaFoldDB" id="A0A4Y3IRN2"/>
<dbReference type="Proteomes" id="UP000318242">
    <property type="component" value="Unassembled WGS sequence"/>
</dbReference>
<name>A0A4Y3IRN2_9VIBR</name>
<dbReference type="NCBIfam" id="NF047436">
    <property type="entry name" value="LA_2272_repeat"/>
    <property type="match status" value="1"/>
</dbReference>
<protein>
    <recommendedName>
        <fullName evidence="4">PhaC PHA synthase</fullName>
    </recommendedName>
</protein>
<evidence type="ECO:0000256" key="1">
    <source>
        <dbReference type="SAM" id="SignalP"/>
    </source>
</evidence>
<organism evidence="2 3">
    <name type="scientific">Vibrio comitans NBRC 102076</name>
    <dbReference type="NCBI Taxonomy" id="1219078"/>
    <lineage>
        <taxon>Bacteria</taxon>
        <taxon>Pseudomonadati</taxon>
        <taxon>Pseudomonadota</taxon>
        <taxon>Gammaproteobacteria</taxon>
        <taxon>Vibrionales</taxon>
        <taxon>Vibrionaceae</taxon>
        <taxon>Vibrio</taxon>
    </lineage>
</organism>